<dbReference type="EMBL" id="NHRY01000257">
    <property type="protein sequence ID" value="PPQ27549.1"/>
    <property type="molecule type" value="Genomic_DNA"/>
</dbReference>
<organism evidence="2 3">
    <name type="scientific">Rhodopila globiformis</name>
    <name type="common">Rhodopseudomonas globiformis</name>
    <dbReference type="NCBI Taxonomy" id="1071"/>
    <lineage>
        <taxon>Bacteria</taxon>
        <taxon>Pseudomonadati</taxon>
        <taxon>Pseudomonadota</taxon>
        <taxon>Alphaproteobacteria</taxon>
        <taxon>Acetobacterales</taxon>
        <taxon>Acetobacteraceae</taxon>
        <taxon>Rhodopila</taxon>
    </lineage>
</organism>
<name>A0A2S6MYX6_RHOGL</name>
<dbReference type="Proteomes" id="UP000239724">
    <property type="component" value="Unassembled WGS sequence"/>
</dbReference>
<keyword evidence="3" id="KW-1185">Reference proteome</keyword>
<dbReference type="AlphaFoldDB" id="A0A2S6MYX6"/>
<sequence>MFQPQTGSTEKREPTVPTANHSSAFSNITNTSVSFGGTSDRLTFINSSSCGVTATGLNQTVSLINDSWMVVQNQSPSMLNVLIQGNDANITVNDMTRNMHFTLVHQGAYTITDNTTGPISGAFITTAHSSIFVMGVTAATLAHNVTSVH</sequence>
<comment type="caution">
    <text evidence="2">The sequence shown here is derived from an EMBL/GenBank/DDBJ whole genome shotgun (WGS) entry which is preliminary data.</text>
</comment>
<reference evidence="2 3" key="1">
    <citation type="journal article" date="2018" name="Arch. Microbiol.">
        <title>New insights into the metabolic potential of the phototrophic purple bacterium Rhodopila globiformis DSM 161(T) from its draft genome sequence and evidence for a vanadium-dependent nitrogenase.</title>
        <authorList>
            <person name="Imhoff J.F."/>
            <person name="Rahn T."/>
            <person name="Kunzel S."/>
            <person name="Neulinger S.C."/>
        </authorList>
    </citation>
    <scope>NUCLEOTIDE SEQUENCE [LARGE SCALE GENOMIC DNA]</scope>
    <source>
        <strain evidence="2 3">DSM 161</strain>
    </source>
</reference>
<feature type="region of interest" description="Disordered" evidence="1">
    <location>
        <begin position="1"/>
        <end position="23"/>
    </location>
</feature>
<gene>
    <name evidence="2" type="ORF">CCS01_26900</name>
</gene>
<proteinExistence type="predicted"/>
<evidence type="ECO:0000313" key="3">
    <source>
        <dbReference type="Proteomes" id="UP000239724"/>
    </source>
</evidence>
<evidence type="ECO:0000256" key="1">
    <source>
        <dbReference type="SAM" id="MobiDB-lite"/>
    </source>
</evidence>
<protein>
    <submittedName>
        <fullName evidence="2">Uncharacterized protein</fullName>
    </submittedName>
</protein>
<evidence type="ECO:0000313" key="2">
    <source>
        <dbReference type="EMBL" id="PPQ27549.1"/>
    </source>
</evidence>
<accession>A0A2S6MYX6</accession>